<accession>A0A8D8F7G4</accession>
<evidence type="ECO:0000313" key="1">
    <source>
        <dbReference type="EMBL" id="CAG6459704.1"/>
    </source>
</evidence>
<reference evidence="1" key="1">
    <citation type="submission" date="2021-05" db="EMBL/GenBank/DDBJ databases">
        <authorList>
            <person name="Alioto T."/>
            <person name="Alioto T."/>
            <person name="Gomez Garrido J."/>
        </authorList>
    </citation>
    <scope>NUCLEOTIDE SEQUENCE</scope>
</reference>
<sequence length="151" mass="16887">MLHENSSPYRSSPVPGATAASLPAPAVLMLIFQSLDYCGRWRWCHRRSHHDPLCRRPGPFAPTDLTDKLSLVPVNKWDPSTSVPANLTDLSTFFPLNLPRMMTLVPVCRTDNSPTLTNRDLVQNFLLLEPTRPPTLHPVLGKSPPKKQARS</sequence>
<proteinExistence type="predicted"/>
<protein>
    <submittedName>
        <fullName evidence="1">(northern house mosquito) hypothetical protein</fullName>
    </submittedName>
</protein>
<dbReference type="AlphaFoldDB" id="A0A8D8F7G4"/>
<dbReference type="EMBL" id="HBUE01038273">
    <property type="protein sequence ID" value="CAG6459704.1"/>
    <property type="molecule type" value="Transcribed_RNA"/>
</dbReference>
<organism evidence="1">
    <name type="scientific">Culex pipiens</name>
    <name type="common">House mosquito</name>
    <dbReference type="NCBI Taxonomy" id="7175"/>
    <lineage>
        <taxon>Eukaryota</taxon>
        <taxon>Metazoa</taxon>
        <taxon>Ecdysozoa</taxon>
        <taxon>Arthropoda</taxon>
        <taxon>Hexapoda</taxon>
        <taxon>Insecta</taxon>
        <taxon>Pterygota</taxon>
        <taxon>Neoptera</taxon>
        <taxon>Endopterygota</taxon>
        <taxon>Diptera</taxon>
        <taxon>Nematocera</taxon>
        <taxon>Culicoidea</taxon>
        <taxon>Culicidae</taxon>
        <taxon>Culicinae</taxon>
        <taxon>Culicini</taxon>
        <taxon>Culex</taxon>
        <taxon>Culex</taxon>
    </lineage>
</organism>
<name>A0A8D8F7G4_CULPI</name>